<evidence type="ECO:0000313" key="3">
    <source>
        <dbReference type="Proteomes" id="UP000198802"/>
    </source>
</evidence>
<feature type="region of interest" description="Disordered" evidence="1">
    <location>
        <begin position="78"/>
        <end position="101"/>
    </location>
</feature>
<protein>
    <submittedName>
        <fullName evidence="2">Uncharacterized protein</fullName>
    </submittedName>
</protein>
<keyword evidence="3" id="KW-1185">Reference proteome</keyword>
<sequence length="101" mass="10629">MPVSSVSYGTIDMYDALPPHPCASWEPGNVGSFSLRITALLDESGGILVHVDTALTLEGAEEPPIRVLVDDGEVYSSPATLSGDCAEPDHGHPVPWRTAEG</sequence>
<evidence type="ECO:0000256" key="1">
    <source>
        <dbReference type="SAM" id="MobiDB-lite"/>
    </source>
</evidence>
<accession>A0A0S4R0N7</accession>
<name>A0A0S4R0N7_9ACTN</name>
<dbReference type="Proteomes" id="UP000198802">
    <property type="component" value="Unassembled WGS sequence"/>
</dbReference>
<dbReference type="AlphaFoldDB" id="A0A0S4R0N7"/>
<reference evidence="3" key="1">
    <citation type="submission" date="2015-11" db="EMBL/GenBank/DDBJ databases">
        <authorList>
            <person name="Varghese N."/>
        </authorList>
    </citation>
    <scope>NUCLEOTIDE SEQUENCE [LARGE SCALE GENOMIC DNA]</scope>
    <source>
        <strain evidence="3">DSM 45899</strain>
    </source>
</reference>
<organism evidence="2 3">
    <name type="scientific">Parafrankia irregularis</name>
    <dbReference type="NCBI Taxonomy" id="795642"/>
    <lineage>
        <taxon>Bacteria</taxon>
        <taxon>Bacillati</taxon>
        <taxon>Actinomycetota</taxon>
        <taxon>Actinomycetes</taxon>
        <taxon>Frankiales</taxon>
        <taxon>Frankiaceae</taxon>
        <taxon>Parafrankia</taxon>
    </lineage>
</organism>
<gene>
    <name evidence="2" type="ORF">Ga0074812_15517</name>
</gene>
<proteinExistence type="predicted"/>
<dbReference type="EMBL" id="FAOZ01000055">
    <property type="protein sequence ID" value="CUU61081.1"/>
    <property type="molecule type" value="Genomic_DNA"/>
</dbReference>
<evidence type="ECO:0000313" key="2">
    <source>
        <dbReference type="EMBL" id="CUU61081.1"/>
    </source>
</evidence>